<keyword evidence="1" id="KW-0723">Serine/threonine-protein kinase</keyword>
<evidence type="ECO:0000256" key="2">
    <source>
        <dbReference type="ARBA" id="ARBA00022553"/>
    </source>
</evidence>
<evidence type="ECO:0000256" key="1">
    <source>
        <dbReference type="ARBA" id="ARBA00022527"/>
    </source>
</evidence>
<dbReference type="InterPro" id="IPR052059">
    <property type="entry name" value="CR_Ser/Thr_kinase"/>
</dbReference>
<evidence type="ECO:0000256" key="3">
    <source>
        <dbReference type="ARBA" id="ARBA00022679"/>
    </source>
</evidence>
<feature type="signal peptide" evidence="14">
    <location>
        <begin position="1"/>
        <end position="22"/>
    </location>
</feature>
<evidence type="ECO:0000256" key="11">
    <source>
        <dbReference type="ARBA" id="ARBA00047951"/>
    </source>
</evidence>
<evidence type="ECO:0000259" key="16">
    <source>
        <dbReference type="PROSITE" id="PS51473"/>
    </source>
</evidence>
<dbReference type="FunFam" id="3.30.200.20:FF:001208">
    <property type="entry name" value="Putative DUF26-domain receptor-like protein kinase family protein"/>
    <property type="match status" value="1"/>
</dbReference>
<feature type="domain" description="Gnk2-homologous" evidence="16">
    <location>
        <begin position="26"/>
        <end position="127"/>
    </location>
</feature>
<sequence length="593" mass="65574">MKKTRLMIKLMVIMLLPAALYAEPRSQKIKQICGTQREHNTTLFVPNFVAVMENISTQIRLSGFGVAEVGSGPDKNYGLAQCYGDLSPVDCVLCYAEARTVLPQCYPVNGGRIYLDGCFMRAENYSFFGEHTGPTDQAVCGNITRPQPAFHESVRQALSQAVSAAPSNYGYARAQVAVAQTRNQSAYVLADCWRTISPSACRECLVNASAAISGCLPASEGRALNTGCFMRYSDVNFLNPVPRNGSSRGRTIGIVIAAISAAAVLIMAAIIGFYIRKNRTIQKKRKGDVEKLVKTLHDQSLNFKHSTLEKATDSFNEANKLGQGGFGTVYKGNKILMQGVLPDGREIAVKRLFFNNKHRAADFYNEVNMISSVEHKNLVRLLGCSCSGPESLLVYEFLPNKSLDRFIFDSSNGKALYWEKRLEIIIGTAEGGYMAPEYLAHGQLTEKVDVYSYGVLLLEIITGRQNNRSKTTEYTDSLVTIAWNHFQRRTVEELFDPNLMLHNYSTIDIKSEILRAVHVGLLCTQEIPLLRPTMSKALLMLVGKEHLPAPTSPPFMDDKTMEFNNISLDTSPILNNGDAASVANLSQSLFLPR</sequence>
<dbReference type="CDD" id="cd23509">
    <property type="entry name" value="Gnk2-like"/>
    <property type="match status" value="2"/>
</dbReference>
<keyword evidence="2" id="KW-0597">Phosphoprotein</keyword>
<keyword evidence="18" id="KW-1185">Reference proteome</keyword>
<dbReference type="GO" id="GO:0005524">
    <property type="term" value="F:ATP binding"/>
    <property type="evidence" value="ECO:0007669"/>
    <property type="project" value="UniProtKB-UniRule"/>
</dbReference>
<dbReference type="Pfam" id="PF07714">
    <property type="entry name" value="PK_Tyr_Ser-Thr"/>
    <property type="match status" value="2"/>
</dbReference>
<evidence type="ECO:0000256" key="14">
    <source>
        <dbReference type="SAM" id="SignalP"/>
    </source>
</evidence>
<evidence type="ECO:0000256" key="13">
    <source>
        <dbReference type="SAM" id="Phobius"/>
    </source>
</evidence>
<feature type="binding site" evidence="12">
    <location>
        <position position="350"/>
    </location>
    <ligand>
        <name>ATP</name>
        <dbReference type="ChEBI" id="CHEBI:30616"/>
    </ligand>
</feature>
<dbReference type="PANTHER" id="PTHR47973">
    <property type="entry name" value="CYSTEINE-RICH RECEPTOR-LIKE PROTEIN KINASE 3"/>
    <property type="match status" value="1"/>
</dbReference>
<dbReference type="PROSITE" id="PS50011">
    <property type="entry name" value="PROTEIN_KINASE_DOM"/>
    <property type="match status" value="1"/>
</dbReference>
<keyword evidence="3" id="KW-0808">Transferase</keyword>
<feature type="domain" description="Gnk2-homologous" evidence="16">
    <location>
        <begin position="132"/>
        <end position="237"/>
    </location>
</feature>
<dbReference type="PROSITE" id="PS51473">
    <property type="entry name" value="GNK2"/>
    <property type="match status" value="2"/>
</dbReference>
<dbReference type="AlphaFoldDB" id="A0A8X8WPZ8"/>
<dbReference type="FunFam" id="3.30.430.20:FF:000015">
    <property type="entry name" value="Cysteine-rich receptor-like protein kinase 3"/>
    <property type="match status" value="1"/>
</dbReference>
<dbReference type="InterPro" id="IPR011009">
    <property type="entry name" value="Kinase-like_dom_sf"/>
</dbReference>
<dbReference type="EMBL" id="PNBA02000015">
    <property type="protein sequence ID" value="KAG6398785.1"/>
    <property type="molecule type" value="Genomic_DNA"/>
</dbReference>
<dbReference type="PROSITE" id="PS00107">
    <property type="entry name" value="PROTEIN_KINASE_ATP"/>
    <property type="match status" value="1"/>
</dbReference>
<evidence type="ECO:0000256" key="9">
    <source>
        <dbReference type="ARBA" id="ARBA00023170"/>
    </source>
</evidence>
<evidence type="ECO:0008006" key="19">
    <source>
        <dbReference type="Google" id="ProtNLM"/>
    </source>
</evidence>
<evidence type="ECO:0000313" key="18">
    <source>
        <dbReference type="Proteomes" id="UP000298416"/>
    </source>
</evidence>
<evidence type="ECO:0000256" key="6">
    <source>
        <dbReference type="ARBA" id="ARBA00022741"/>
    </source>
</evidence>
<reference evidence="17" key="1">
    <citation type="submission" date="2018-01" db="EMBL/GenBank/DDBJ databases">
        <authorList>
            <person name="Mao J.F."/>
        </authorList>
    </citation>
    <scope>NUCLEOTIDE SEQUENCE</scope>
    <source>
        <strain evidence="17">Huo1</strain>
        <tissue evidence="17">Leaf</tissue>
    </source>
</reference>
<dbReference type="SUPFAM" id="SSF56112">
    <property type="entry name" value="Protein kinase-like (PK-like)"/>
    <property type="match status" value="1"/>
</dbReference>
<name>A0A8X8WPZ8_SALSN</name>
<keyword evidence="5" id="KW-0677">Repeat</keyword>
<dbReference type="InterPro" id="IPR000719">
    <property type="entry name" value="Prot_kinase_dom"/>
</dbReference>
<keyword evidence="6 12" id="KW-0547">Nucleotide-binding</keyword>
<dbReference type="InterPro" id="IPR017441">
    <property type="entry name" value="Protein_kinase_ATP_BS"/>
</dbReference>
<dbReference type="GO" id="GO:0004674">
    <property type="term" value="F:protein serine/threonine kinase activity"/>
    <property type="evidence" value="ECO:0007669"/>
    <property type="project" value="UniProtKB-KW"/>
</dbReference>
<evidence type="ECO:0000256" key="8">
    <source>
        <dbReference type="ARBA" id="ARBA00022840"/>
    </source>
</evidence>
<dbReference type="Gene3D" id="3.30.430.20">
    <property type="entry name" value="Gnk2 domain, C-X8-C-X2-C motif"/>
    <property type="match status" value="2"/>
</dbReference>
<evidence type="ECO:0000256" key="10">
    <source>
        <dbReference type="ARBA" id="ARBA00047558"/>
    </source>
</evidence>
<dbReference type="Proteomes" id="UP000298416">
    <property type="component" value="Unassembled WGS sequence"/>
</dbReference>
<reference evidence="17" key="2">
    <citation type="submission" date="2020-08" db="EMBL/GenBank/DDBJ databases">
        <title>Plant Genome Project.</title>
        <authorList>
            <person name="Zhang R.-G."/>
        </authorList>
    </citation>
    <scope>NUCLEOTIDE SEQUENCE</scope>
    <source>
        <strain evidence="17">Huo1</strain>
        <tissue evidence="17">Leaf</tissue>
    </source>
</reference>
<evidence type="ECO:0000256" key="7">
    <source>
        <dbReference type="ARBA" id="ARBA00022777"/>
    </source>
</evidence>
<dbReference type="Pfam" id="PF01657">
    <property type="entry name" value="Stress-antifung"/>
    <property type="match status" value="2"/>
</dbReference>
<feature type="chain" id="PRO_5036447756" description="Cysteine-rich receptor-like protein kinase 2" evidence="14">
    <location>
        <begin position="23"/>
        <end position="593"/>
    </location>
</feature>
<proteinExistence type="predicted"/>
<dbReference type="Gene3D" id="1.10.510.10">
    <property type="entry name" value="Transferase(Phosphotransferase) domain 1"/>
    <property type="match status" value="1"/>
</dbReference>
<comment type="catalytic activity">
    <reaction evidence="11">
        <text>L-threonyl-[protein] + ATP = O-phospho-L-threonyl-[protein] + ADP + H(+)</text>
        <dbReference type="Rhea" id="RHEA:46608"/>
        <dbReference type="Rhea" id="RHEA-COMP:11060"/>
        <dbReference type="Rhea" id="RHEA-COMP:11605"/>
        <dbReference type="ChEBI" id="CHEBI:15378"/>
        <dbReference type="ChEBI" id="CHEBI:30013"/>
        <dbReference type="ChEBI" id="CHEBI:30616"/>
        <dbReference type="ChEBI" id="CHEBI:61977"/>
        <dbReference type="ChEBI" id="CHEBI:456216"/>
    </reaction>
</comment>
<evidence type="ECO:0000256" key="5">
    <source>
        <dbReference type="ARBA" id="ARBA00022737"/>
    </source>
</evidence>
<evidence type="ECO:0000256" key="4">
    <source>
        <dbReference type="ARBA" id="ARBA00022729"/>
    </source>
</evidence>
<evidence type="ECO:0000256" key="12">
    <source>
        <dbReference type="PROSITE-ProRule" id="PRU10141"/>
    </source>
</evidence>
<keyword evidence="7" id="KW-0418">Kinase</keyword>
<dbReference type="FunFam" id="3.30.430.20:FF:000005">
    <property type="entry name" value="Cysteine-rich receptor-like protein kinase 2"/>
    <property type="match status" value="1"/>
</dbReference>
<dbReference type="Gene3D" id="3.30.200.20">
    <property type="entry name" value="Phosphorylase Kinase, domain 1"/>
    <property type="match status" value="1"/>
</dbReference>
<keyword evidence="13" id="KW-0472">Membrane</keyword>
<evidence type="ECO:0000313" key="17">
    <source>
        <dbReference type="EMBL" id="KAG6398785.1"/>
    </source>
</evidence>
<keyword evidence="8 12" id="KW-0067">ATP-binding</keyword>
<dbReference type="InterPro" id="IPR001245">
    <property type="entry name" value="Ser-Thr/Tyr_kinase_cat_dom"/>
</dbReference>
<comment type="caution">
    <text evidence="17">The sequence shown here is derived from an EMBL/GenBank/DDBJ whole genome shotgun (WGS) entry which is preliminary data.</text>
</comment>
<evidence type="ECO:0000259" key="15">
    <source>
        <dbReference type="PROSITE" id="PS50011"/>
    </source>
</evidence>
<comment type="catalytic activity">
    <reaction evidence="10">
        <text>L-seryl-[protein] + ATP = O-phospho-L-seryl-[protein] + ADP + H(+)</text>
        <dbReference type="Rhea" id="RHEA:17989"/>
        <dbReference type="Rhea" id="RHEA-COMP:9863"/>
        <dbReference type="Rhea" id="RHEA-COMP:11604"/>
        <dbReference type="ChEBI" id="CHEBI:15378"/>
        <dbReference type="ChEBI" id="CHEBI:29999"/>
        <dbReference type="ChEBI" id="CHEBI:30616"/>
        <dbReference type="ChEBI" id="CHEBI:83421"/>
        <dbReference type="ChEBI" id="CHEBI:456216"/>
    </reaction>
</comment>
<protein>
    <recommendedName>
        <fullName evidence="19">Cysteine-rich receptor-like protein kinase 2</fullName>
    </recommendedName>
</protein>
<feature type="transmembrane region" description="Helical" evidence="13">
    <location>
        <begin position="252"/>
        <end position="275"/>
    </location>
</feature>
<accession>A0A8X8WPZ8</accession>
<gene>
    <name evidence="17" type="ORF">SASPL_140255</name>
</gene>
<dbReference type="InterPro" id="IPR002902">
    <property type="entry name" value="GNK2"/>
</dbReference>
<feature type="domain" description="Protein kinase" evidence="15">
    <location>
        <begin position="315"/>
        <end position="593"/>
    </location>
</feature>
<keyword evidence="13" id="KW-1133">Transmembrane helix</keyword>
<keyword evidence="4 14" id="KW-0732">Signal</keyword>
<dbReference type="InterPro" id="IPR038408">
    <property type="entry name" value="GNK2_sf"/>
</dbReference>
<organism evidence="17">
    <name type="scientific">Salvia splendens</name>
    <name type="common">Scarlet sage</name>
    <dbReference type="NCBI Taxonomy" id="180675"/>
    <lineage>
        <taxon>Eukaryota</taxon>
        <taxon>Viridiplantae</taxon>
        <taxon>Streptophyta</taxon>
        <taxon>Embryophyta</taxon>
        <taxon>Tracheophyta</taxon>
        <taxon>Spermatophyta</taxon>
        <taxon>Magnoliopsida</taxon>
        <taxon>eudicotyledons</taxon>
        <taxon>Gunneridae</taxon>
        <taxon>Pentapetalae</taxon>
        <taxon>asterids</taxon>
        <taxon>lamiids</taxon>
        <taxon>Lamiales</taxon>
        <taxon>Lamiaceae</taxon>
        <taxon>Nepetoideae</taxon>
        <taxon>Mentheae</taxon>
        <taxon>Salviinae</taxon>
        <taxon>Salvia</taxon>
        <taxon>Salvia subgen. Calosphace</taxon>
        <taxon>core Calosphace</taxon>
    </lineage>
</organism>
<keyword evidence="9" id="KW-0675">Receptor</keyword>
<keyword evidence="13" id="KW-0812">Transmembrane</keyword>